<keyword evidence="6 7" id="KW-0472">Membrane</keyword>
<evidence type="ECO:0000313" key="9">
    <source>
        <dbReference type="EMBL" id="TCK06480.1"/>
    </source>
</evidence>
<dbReference type="OrthoDB" id="9874at2"/>
<dbReference type="EMBL" id="SMFV01000001">
    <property type="protein sequence ID" value="TCK06480.1"/>
    <property type="molecule type" value="Genomic_DNA"/>
</dbReference>
<feature type="domain" description="Type II secretion system protein GspF" evidence="8">
    <location>
        <begin position="269"/>
        <end position="392"/>
    </location>
</feature>
<dbReference type="PRINTS" id="PR00812">
    <property type="entry name" value="BCTERIALGSPF"/>
</dbReference>
<reference evidence="9 10" key="1">
    <citation type="submission" date="2019-03" db="EMBL/GenBank/DDBJ databases">
        <title>Genomic Encyclopedia of Archaeal and Bacterial Type Strains, Phase II (KMG-II): from individual species to whole genera.</title>
        <authorList>
            <person name="Goeker M."/>
        </authorList>
    </citation>
    <scope>NUCLEOTIDE SEQUENCE [LARGE SCALE GENOMIC DNA]</scope>
    <source>
        <strain evidence="9 10">DSM 24425</strain>
    </source>
</reference>
<evidence type="ECO:0000256" key="2">
    <source>
        <dbReference type="ARBA" id="ARBA00005745"/>
    </source>
</evidence>
<dbReference type="PANTHER" id="PTHR30012:SF0">
    <property type="entry name" value="TYPE II SECRETION SYSTEM PROTEIN F-RELATED"/>
    <property type="match status" value="1"/>
</dbReference>
<keyword evidence="10" id="KW-1185">Reference proteome</keyword>
<evidence type="ECO:0000259" key="8">
    <source>
        <dbReference type="Pfam" id="PF00482"/>
    </source>
</evidence>
<comment type="similarity">
    <text evidence="2">Belongs to the GSP F family.</text>
</comment>
<feature type="transmembrane region" description="Helical" evidence="7">
    <location>
        <begin position="369"/>
        <end position="390"/>
    </location>
</feature>
<dbReference type="Proteomes" id="UP000295777">
    <property type="component" value="Unassembled WGS sequence"/>
</dbReference>
<dbReference type="Gene3D" id="1.20.81.30">
    <property type="entry name" value="Type II secretion system (T2SS), domain F"/>
    <property type="match status" value="2"/>
</dbReference>
<keyword evidence="5 7" id="KW-1133">Transmembrane helix</keyword>
<dbReference type="GO" id="GO:0005886">
    <property type="term" value="C:plasma membrane"/>
    <property type="evidence" value="ECO:0007669"/>
    <property type="project" value="UniProtKB-SubCell"/>
</dbReference>
<organism evidence="9 10">
    <name type="scientific">Phorcysia thermohydrogeniphila</name>
    <dbReference type="NCBI Taxonomy" id="936138"/>
    <lineage>
        <taxon>Bacteria</taxon>
        <taxon>Pseudomonadati</taxon>
        <taxon>Aquificota</taxon>
        <taxon>Aquificia</taxon>
        <taxon>Desulfurobacteriales</taxon>
        <taxon>Desulfurobacteriaceae</taxon>
        <taxon>Phorcysia</taxon>
    </lineage>
</organism>
<evidence type="ECO:0000256" key="6">
    <source>
        <dbReference type="ARBA" id="ARBA00023136"/>
    </source>
</evidence>
<dbReference type="Pfam" id="PF00482">
    <property type="entry name" value="T2SSF"/>
    <property type="match status" value="2"/>
</dbReference>
<evidence type="ECO:0000256" key="7">
    <source>
        <dbReference type="SAM" id="Phobius"/>
    </source>
</evidence>
<evidence type="ECO:0000256" key="1">
    <source>
        <dbReference type="ARBA" id="ARBA00004651"/>
    </source>
</evidence>
<evidence type="ECO:0000313" key="10">
    <source>
        <dbReference type="Proteomes" id="UP000295777"/>
    </source>
</evidence>
<name>A0A4R1GHL0_9BACT</name>
<sequence>MAVFSYKGVDRKGKEVKGVVEASSRAGAIEKLKSRGIFPYEVKEEKEKKKSFVQFSLRKGLSDKELLIFFRTLAAMLEAGIPLTDAITAFSRDVDSKGKEVFLTRLTGALKEGKSFKEALELAGITDPVVLSLVQAGEKGGMLPRSLKTIAQILERKEEIKHLLVSALIYPTVLILVALGTVVFMMVTVIPKVTSIYKSVKLSLPLSTRITLGVSNFLIEHYALLVVSIFVVFSAYVFLSKKLKNQLDKLKLRLPVVGKFLFYIEIQRFLEILGSLVSSGIPIVEAIPVAAGAVKNSYIAGLIFEVKEEIKKGIPFHRSFSSAFPRSYSLVIHLIKTGEETGLFGEMLLRASHFIQEEIKIKLNNLTSLLEPAMMLLVGLIIGFIVYSLLLPVVSISTITGIRG</sequence>
<comment type="subcellular location">
    <subcellularLocation>
        <location evidence="1">Cell membrane</location>
        <topology evidence="1">Multi-pass membrane protein</topology>
    </subcellularLocation>
</comment>
<evidence type="ECO:0000256" key="5">
    <source>
        <dbReference type="ARBA" id="ARBA00022989"/>
    </source>
</evidence>
<dbReference type="AlphaFoldDB" id="A0A4R1GHL0"/>
<comment type="caution">
    <text evidence="9">The sequence shown here is derived from an EMBL/GenBank/DDBJ whole genome shotgun (WGS) entry which is preliminary data.</text>
</comment>
<feature type="transmembrane region" description="Helical" evidence="7">
    <location>
        <begin position="163"/>
        <end position="190"/>
    </location>
</feature>
<evidence type="ECO:0000256" key="3">
    <source>
        <dbReference type="ARBA" id="ARBA00022475"/>
    </source>
</evidence>
<accession>A0A4R1GHL0</accession>
<proteinExistence type="inferred from homology"/>
<feature type="domain" description="Type II secretion system protein GspF" evidence="8">
    <location>
        <begin position="69"/>
        <end position="191"/>
    </location>
</feature>
<dbReference type="PANTHER" id="PTHR30012">
    <property type="entry name" value="GENERAL SECRETION PATHWAY PROTEIN"/>
    <property type="match status" value="1"/>
</dbReference>
<gene>
    <name evidence="9" type="ORF">CLV27_0281</name>
</gene>
<dbReference type="RefSeq" id="WP_132525061.1">
    <property type="nucleotide sequence ID" value="NZ_SMFV01000001.1"/>
</dbReference>
<protein>
    <submittedName>
        <fullName evidence="9">General secretion pathway protein F/type IV pilus assembly protein PilC</fullName>
    </submittedName>
</protein>
<dbReference type="InterPro" id="IPR003004">
    <property type="entry name" value="GspF/PilC"/>
</dbReference>
<dbReference type="InterPro" id="IPR018076">
    <property type="entry name" value="T2SS_GspF_dom"/>
</dbReference>
<dbReference type="InterPro" id="IPR042094">
    <property type="entry name" value="T2SS_GspF_sf"/>
</dbReference>
<keyword evidence="3" id="KW-1003">Cell membrane</keyword>
<feature type="transmembrane region" description="Helical" evidence="7">
    <location>
        <begin position="210"/>
        <end position="239"/>
    </location>
</feature>
<keyword evidence="4 7" id="KW-0812">Transmembrane</keyword>
<evidence type="ECO:0000256" key="4">
    <source>
        <dbReference type="ARBA" id="ARBA00022692"/>
    </source>
</evidence>